<dbReference type="GO" id="GO:0005886">
    <property type="term" value="C:plasma membrane"/>
    <property type="evidence" value="ECO:0007669"/>
    <property type="project" value="UniProtKB-SubCell"/>
</dbReference>
<proteinExistence type="predicted"/>
<reference evidence="8" key="1">
    <citation type="journal article" date="2014" name="Int. J. Syst. Evol. Microbiol.">
        <title>Complete genome sequence of Corynebacterium casei LMG S-19264T (=DSM 44701T), isolated from a smear-ripened cheese.</title>
        <authorList>
            <consortium name="US DOE Joint Genome Institute (JGI-PGF)"/>
            <person name="Walter F."/>
            <person name="Albersmeier A."/>
            <person name="Kalinowski J."/>
            <person name="Ruckert C."/>
        </authorList>
    </citation>
    <scope>NUCLEOTIDE SEQUENCE</scope>
    <source>
        <strain evidence="8">CGMCC 4.7312</strain>
    </source>
</reference>
<accession>A0A917U791</accession>
<protein>
    <recommendedName>
        <fullName evidence="7">ABC3 transporter permease C-terminal domain-containing protein</fullName>
    </recommendedName>
</protein>
<evidence type="ECO:0000256" key="5">
    <source>
        <dbReference type="ARBA" id="ARBA00023136"/>
    </source>
</evidence>
<feature type="transmembrane region" description="Helical" evidence="6">
    <location>
        <begin position="246"/>
        <end position="271"/>
    </location>
</feature>
<keyword evidence="5 6" id="KW-0472">Membrane</keyword>
<dbReference type="RefSeq" id="WP_189048096.1">
    <property type="nucleotide sequence ID" value="NZ_BMNB01000027.1"/>
</dbReference>
<evidence type="ECO:0000256" key="1">
    <source>
        <dbReference type="ARBA" id="ARBA00004651"/>
    </source>
</evidence>
<evidence type="ECO:0000256" key="6">
    <source>
        <dbReference type="SAM" id="Phobius"/>
    </source>
</evidence>
<feature type="transmembrane region" description="Helical" evidence="6">
    <location>
        <begin position="339"/>
        <end position="358"/>
    </location>
</feature>
<evidence type="ECO:0000256" key="4">
    <source>
        <dbReference type="ARBA" id="ARBA00022989"/>
    </source>
</evidence>
<feature type="transmembrane region" description="Helical" evidence="6">
    <location>
        <begin position="749"/>
        <end position="776"/>
    </location>
</feature>
<evidence type="ECO:0000256" key="3">
    <source>
        <dbReference type="ARBA" id="ARBA00022692"/>
    </source>
</evidence>
<dbReference type="Pfam" id="PF02687">
    <property type="entry name" value="FtsX"/>
    <property type="match status" value="2"/>
</dbReference>
<evidence type="ECO:0000313" key="9">
    <source>
        <dbReference type="Proteomes" id="UP000608890"/>
    </source>
</evidence>
<feature type="transmembrane region" description="Helical" evidence="6">
    <location>
        <begin position="788"/>
        <end position="810"/>
    </location>
</feature>
<keyword evidence="3 6" id="KW-0812">Transmembrane</keyword>
<feature type="domain" description="ABC3 transporter permease C-terminal" evidence="7">
    <location>
        <begin position="701"/>
        <end position="816"/>
    </location>
</feature>
<keyword evidence="9" id="KW-1185">Reference proteome</keyword>
<feature type="transmembrane region" description="Helical" evidence="6">
    <location>
        <begin position="472"/>
        <end position="496"/>
    </location>
</feature>
<feature type="transmembrane region" description="Helical" evidence="6">
    <location>
        <begin position="695"/>
        <end position="718"/>
    </location>
</feature>
<sequence>MIGLAGATLRFRWLSVFGAFVALTIGVGMISTVAIVLGATMTAAPRPPERFVDSPVVVVGQGRLVLDNEQDVESVRQDDRPPVAPALVDRLAAAGRTVVDRTFYAQVPGGPAGQVGHPWAVSQLGRYELVSGRPPAAANEIVVPSGMGTEGAGLSVNTRAGPSQYTVVGVVAAVGFESAVFFSDSEAARLSPAVTAVAFLPGSAPDEATVSRIVGDGGEVLTGDDRRQAEEAARRDRQQILNTRTLLAVAGGLAAFVAVFVVASTFAFTVAQRRAEFALLRMLGATARQVRRLVLGEAALVGLAGSIVGCAIGVIGGPLLGDRLARDDIAPAWFDAGPAAPPLLVSVIVGVGVAGVAARTAAGHAGRVSPIEALREARDEQVTLTRGRLIAGLVLLFCALGGMVFVNRAQPHIATVPVIYMWLLIITVTGVAVLAPVLVPPFIRVVTWPLTRRRGAVGLLVRQQTLNAVRRTVGTAAPVLLTLGLALSLLGALGTIDSARIAERDNTLVADLVLLPDGAPGLSPALGELLAGPGDAYVATSVPLTVYGYDSGSLRDFDAIAVDPVALEQTSPRKVLSGSMADLADDTVVVTDRIEASVGQDLRLWLGTGQEITLRVAAVVAHGIGGSEVYLAPSYAARGGGDGLAESILVRFRPGADPSGVRERIESLAGSYQARIGSRDDFECGENCGTPQSSMAGVGLLLGVTALYCGIAIVNMMMMAAASRVREYAVLRLAGATPRQVRRVVTGEALLVVGVGAALAVLATAVNLAGTAAALSRLVGGVPVAVPWAAGVALVAGIALLVLVTSLLTVRVTMRAPAVQLVGARE</sequence>
<evidence type="ECO:0000313" key="8">
    <source>
        <dbReference type="EMBL" id="GGM57390.1"/>
    </source>
</evidence>
<dbReference type="InterPro" id="IPR003838">
    <property type="entry name" value="ABC3_permease_C"/>
</dbReference>
<comment type="caution">
    <text evidence="8">The sequence shown here is derived from an EMBL/GenBank/DDBJ whole genome shotgun (WGS) entry which is preliminary data.</text>
</comment>
<organism evidence="8 9">
    <name type="scientific">Micromonospora sonchi</name>
    <dbReference type="NCBI Taxonomy" id="1763543"/>
    <lineage>
        <taxon>Bacteria</taxon>
        <taxon>Bacillati</taxon>
        <taxon>Actinomycetota</taxon>
        <taxon>Actinomycetes</taxon>
        <taxon>Micromonosporales</taxon>
        <taxon>Micromonosporaceae</taxon>
        <taxon>Micromonospora</taxon>
    </lineage>
</organism>
<feature type="transmembrane region" description="Helical" evidence="6">
    <location>
        <begin position="292"/>
        <end position="319"/>
    </location>
</feature>
<dbReference type="Proteomes" id="UP000608890">
    <property type="component" value="Unassembled WGS sequence"/>
</dbReference>
<dbReference type="AlphaFoldDB" id="A0A917U791"/>
<evidence type="ECO:0000259" key="7">
    <source>
        <dbReference type="Pfam" id="PF02687"/>
    </source>
</evidence>
<feature type="domain" description="ABC3 transporter permease C-terminal" evidence="7">
    <location>
        <begin position="249"/>
        <end position="358"/>
    </location>
</feature>
<gene>
    <name evidence="8" type="ORF">GCM10011608_47900</name>
</gene>
<dbReference type="InterPro" id="IPR038766">
    <property type="entry name" value="Membrane_comp_ABC_pdt"/>
</dbReference>
<feature type="transmembrane region" description="Helical" evidence="6">
    <location>
        <begin position="389"/>
        <end position="407"/>
    </location>
</feature>
<evidence type="ECO:0000256" key="2">
    <source>
        <dbReference type="ARBA" id="ARBA00022475"/>
    </source>
</evidence>
<feature type="transmembrane region" description="Helical" evidence="6">
    <location>
        <begin position="419"/>
        <end position="443"/>
    </location>
</feature>
<keyword evidence="2" id="KW-1003">Cell membrane</keyword>
<dbReference type="PANTHER" id="PTHR30287:SF1">
    <property type="entry name" value="INNER MEMBRANE PROTEIN"/>
    <property type="match status" value="1"/>
</dbReference>
<reference evidence="8" key="2">
    <citation type="submission" date="2020-09" db="EMBL/GenBank/DDBJ databases">
        <authorList>
            <person name="Sun Q."/>
            <person name="Zhou Y."/>
        </authorList>
    </citation>
    <scope>NUCLEOTIDE SEQUENCE</scope>
    <source>
        <strain evidence="8">CGMCC 4.7312</strain>
    </source>
</reference>
<name>A0A917U791_9ACTN</name>
<comment type="subcellular location">
    <subcellularLocation>
        <location evidence="1">Cell membrane</location>
        <topology evidence="1">Multi-pass membrane protein</topology>
    </subcellularLocation>
</comment>
<keyword evidence="4 6" id="KW-1133">Transmembrane helix</keyword>
<dbReference type="PANTHER" id="PTHR30287">
    <property type="entry name" value="MEMBRANE COMPONENT OF PREDICTED ABC SUPERFAMILY METABOLITE UPTAKE TRANSPORTER"/>
    <property type="match status" value="1"/>
</dbReference>
<feature type="transmembrane region" description="Helical" evidence="6">
    <location>
        <begin position="12"/>
        <end position="37"/>
    </location>
</feature>
<dbReference type="EMBL" id="BMNB01000027">
    <property type="protein sequence ID" value="GGM57390.1"/>
    <property type="molecule type" value="Genomic_DNA"/>
</dbReference>